<organism evidence="1 2">
    <name type="scientific">Ranitomeya imitator</name>
    <name type="common">mimic poison frog</name>
    <dbReference type="NCBI Taxonomy" id="111125"/>
    <lineage>
        <taxon>Eukaryota</taxon>
        <taxon>Metazoa</taxon>
        <taxon>Chordata</taxon>
        <taxon>Craniata</taxon>
        <taxon>Vertebrata</taxon>
        <taxon>Euteleostomi</taxon>
        <taxon>Amphibia</taxon>
        <taxon>Batrachia</taxon>
        <taxon>Anura</taxon>
        <taxon>Neobatrachia</taxon>
        <taxon>Hyloidea</taxon>
        <taxon>Dendrobatidae</taxon>
        <taxon>Dendrobatinae</taxon>
        <taxon>Ranitomeya</taxon>
    </lineage>
</organism>
<name>A0ABN9LB42_9NEOB</name>
<evidence type="ECO:0000313" key="1">
    <source>
        <dbReference type="EMBL" id="CAJ0937821.1"/>
    </source>
</evidence>
<gene>
    <name evidence="1" type="ORF">RIMI_LOCUS7314682</name>
</gene>
<keyword evidence="2" id="KW-1185">Reference proteome</keyword>
<dbReference type="EMBL" id="CAUEEQ010013766">
    <property type="protein sequence ID" value="CAJ0937821.1"/>
    <property type="molecule type" value="Genomic_DNA"/>
</dbReference>
<accession>A0ABN9LB42</accession>
<sequence>MENYFEEESCNLDKVLDEFEKNEDENVSPRLLDGKWNRILNPPSRLTENSALDNVSKSIIAIEAHLKERSPSLTPPRSNGEIECVAPELSSMVTEDTSMAEDRKTQPQNICSTNTLQCEEESPSAEVTLNMSCDKGAAPGECLSPCRAPISQVIVGRRRDLTRY</sequence>
<dbReference type="Proteomes" id="UP001176940">
    <property type="component" value="Unassembled WGS sequence"/>
</dbReference>
<protein>
    <recommendedName>
        <fullName evidence="3">Breast cancer susceptibility protein 1</fullName>
    </recommendedName>
</protein>
<comment type="caution">
    <text evidence="1">The sequence shown here is derived from an EMBL/GenBank/DDBJ whole genome shotgun (WGS) entry which is preliminary data.</text>
</comment>
<evidence type="ECO:0000313" key="2">
    <source>
        <dbReference type="Proteomes" id="UP001176940"/>
    </source>
</evidence>
<evidence type="ECO:0008006" key="3">
    <source>
        <dbReference type="Google" id="ProtNLM"/>
    </source>
</evidence>
<reference evidence="1" key="1">
    <citation type="submission" date="2023-07" db="EMBL/GenBank/DDBJ databases">
        <authorList>
            <person name="Stuckert A."/>
        </authorList>
    </citation>
    <scope>NUCLEOTIDE SEQUENCE</scope>
</reference>
<proteinExistence type="predicted"/>